<dbReference type="GO" id="GO:0016747">
    <property type="term" value="F:acyltransferase activity, transferring groups other than amino-acyl groups"/>
    <property type="evidence" value="ECO:0007669"/>
    <property type="project" value="InterPro"/>
</dbReference>
<evidence type="ECO:0000256" key="1">
    <source>
        <dbReference type="ARBA" id="ARBA00005336"/>
    </source>
</evidence>
<dbReference type="PROSITE" id="PS51186">
    <property type="entry name" value="GNAT"/>
    <property type="match status" value="2"/>
</dbReference>
<accession>A0A367KRY7</accession>
<dbReference type="OrthoDB" id="416222at2759"/>
<dbReference type="Gene3D" id="3.40.630.30">
    <property type="match status" value="2"/>
</dbReference>
<dbReference type="AlphaFoldDB" id="A0A367KRY7"/>
<dbReference type="Proteomes" id="UP000253551">
    <property type="component" value="Unassembled WGS sequence"/>
</dbReference>
<dbReference type="CDD" id="cd04301">
    <property type="entry name" value="NAT_SF"/>
    <property type="match status" value="1"/>
</dbReference>
<reference evidence="5 6" key="1">
    <citation type="journal article" date="2018" name="G3 (Bethesda)">
        <title>Phylogenetic and Phylogenomic Definition of Rhizopus Species.</title>
        <authorList>
            <person name="Gryganskyi A.P."/>
            <person name="Golan J."/>
            <person name="Dolatabadi S."/>
            <person name="Mondo S."/>
            <person name="Robb S."/>
            <person name="Idnurm A."/>
            <person name="Muszewska A."/>
            <person name="Steczkiewicz K."/>
            <person name="Masonjones S."/>
            <person name="Liao H.L."/>
            <person name="Gajdeczka M.T."/>
            <person name="Anike F."/>
            <person name="Vuek A."/>
            <person name="Anishchenko I.M."/>
            <person name="Voigt K."/>
            <person name="de Hoog G.S."/>
            <person name="Smith M.E."/>
            <person name="Heitman J."/>
            <person name="Vilgalys R."/>
            <person name="Stajich J.E."/>
        </authorList>
    </citation>
    <scope>NUCLEOTIDE SEQUENCE [LARGE SCALE GENOMIC DNA]</scope>
    <source>
        <strain evidence="5 6">LSU 92-RS-03</strain>
    </source>
</reference>
<dbReference type="Pfam" id="PF00933">
    <property type="entry name" value="Glyco_hydro_3"/>
    <property type="match status" value="1"/>
</dbReference>
<dbReference type="InterPro" id="IPR001764">
    <property type="entry name" value="Glyco_hydro_3_N"/>
</dbReference>
<dbReference type="Gene3D" id="3.20.20.300">
    <property type="entry name" value="Glycoside hydrolase, family 3, N-terminal domain"/>
    <property type="match status" value="1"/>
</dbReference>
<dbReference type="GO" id="GO:0004553">
    <property type="term" value="F:hydrolase activity, hydrolyzing O-glycosyl compounds"/>
    <property type="evidence" value="ECO:0007669"/>
    <property type="project" value="InterPro"/>
</dbReference>
<dbReference type="GO" id="GO:0005975">
    <property type="term" value="P:carbohydrate metabolic process"/>
    <property type="evidence" value="ECO:0007669"/>
    <property type="project" value="InterPro"/>
</dbReference>
<feature type="domain" description="N-acetyltransferase" evidence="4">
    <location>
        <begin position="703"/>
        <end position="851"/>
    </location>
</feature>
<evidence type="ECO:0000259" key="4">
    <source>
        <dbReference type="PROSITE" id="PS51186"/>
    </source>
</evidence>
<keyword evidence="3" id="KW-0326">Glycosidase</keyword>
<evidence type="ECO:0000256" key="3">
    <source>
        <dbReference type="ARBA" id="ARBA00023295"/>
    </source>
</evidence>
<dbReference type="SUPFAM" id="SSF52279">
    <property type="entry name" value="Beta-D-glucan exohydrolase, C-terminal domain"/>
    <property type="match status" value="1"/>
</dbReference>
<dbReference type="SUPFAM" id="SSF55729">
    <property type="entry name" value="Acyl-CoA N-acyltransferases (Nat)"/>
    <property type="match status" value="2"/>
</dbReference>
<dbReference type="InterPro" id="IPR050226">
    <property type="entry name" value="NagZ_Beta-hexosaminidase"/>
</dbReference>
<sequence>MTNQDLNQSIGQLFMCGFDGLEPTKGILDLIRDHHLGSIILFSRNIESPEQVQRLTRILQQAAKEAGHTHPLLIAVDQENGVVRRLGSSGTYVPGNMALGALNSTSNAYQVATATAKELLALGINWNLAPIVDVNNNPLNPVIGVRSFGEDPELVTRLGMAQVEGYQKHGVVTSVKHFPGHGDTSVDSHLGLPVIDKSFKDLQKTELVPFVHAIKAQDATCPTSVMVAHIALPQLTKQKDLPASISSDIVTDLLRDRLGYKGVIITDCCEMNAIKDTVGSARGAVMALQAGNDISMISHTLAFQQEAFHLLRRELQDGNISQDAVMASLDRIITLKNKYLSWDDALKEHDLSIIGCQEHRELSYRLYDKIPTIVRDNTHVLPIRPTEDQKILFLAAHVPLTLAIDSEKEPFDSMYRSLQRRHNNTEYIIYHADTSQDLTGKMTTADYVIVGTANANLHLFQSKLVQSALEHAEKLIVVAVINPYDLMVFPQVDTFIVTYEYTPPAHEAFVRLVFGEIETHSKLPVTIPNTNSTSKHEFDIQPFHFSTQELSLAYELWNTIYANTWPLAFERFCMILSQLQQPYHVAMYDKDQLVAFAATQTLEAENAGQLALLMVHPDYRQKGLGTRLNDHCLERFRQHGSSVMLGSGYPRFFCGVPNDDVGQQAHNFFKHRGYALGNTVWDLMGDVAHYDMPEAIQSRMKGIWFGSIKKEQLHELLEFQSSYFPYWLSTYKHHADLGDYQDLIVAREYDEHGKIVGSLVLFTTGTSSKFRTDLVWTDDSLFGMKSGGMACVGVASEERGRGIGLGLVAYANTVLRNRGVHKSYVDWVELVDFYGRIGYQKWRSYTLGAMK</sequence>
<dbReference type="InterPro" id="IPR000182">
    <property type="entry name" value="GNAT_dom"/>
</dbReference>
<dbReference type="PANTHER" id="PTHR30480:SF16">
    <property type="entry name" value="GLYCOSIDE HYDROLASE FAMILY 3 DOMAIN PROTEIN"/>
    <property type="match status" value="1"/>
</dbReference>
<dbReference type="InterPro" id="IPR036962">
    <property type="entry name" value="Glyco_hydro_3_N_sf"/>
</dbReference>
<evidence type="ECO:0000256" key="2">
    <source>
        <dbReference type="ARBA" id="ARBA00022801"/>
    </source>
</evidence>
<dbReference type="SUPFAM" id="SSF51445">
    <property type="entry name" value="(Trans)glycosidases"/>
    <property type="match status" value="1"/>
</dbReference>
<protein>
    <recommendedName>
        <fullName evidence="4">N-acetyltransferase domain-containing protein</fullName>
    </recommendedName>
</protein>
<organism evidence="5 6">
    <name type="scientific">Rhizopus stolonifer</name>
    <name type="common">Rhizopus nigricans</name>
    <dbReference type="NCBI Taxonomy" id="4846"/>
    <lineage>
        <taxon>Eukaryota</taxon>
        <taxon>Fungi</taxon>
        <taxon>Fungi incertae sedis</taxon>
        <taxon>Mucoromycota</taxon>
        <taxon>Mucoromycotina</taxon>
        <taxon>Mucoromycetes</taxon>
        <taxon>Mucorales</taxon>
        <taxon>Mucorineae</taxon>
        <taxon>Rhizopodaceae</taxon>
        <taxon>Rhizopus</taxon>
    </lineage>
</organism>
<comment type="caution">
    <text evidence="5">The sequence shown here is derived from an EMBL/GenBank/DDBJ whole genome shotgun (WGS) entry which is preliminary data.</text>
</comment>
<evidence type="ECO:0000313" key="6">
    <source>
        <dbReference type="Proteomes" id="UP000253551"/>
    </source>
</evidence>
<comment type="similarity">
    <text evidence="1">Belongs to the glycosyl hydrolase 3 family.</text>
</comment>
<dbReference type="InterPro" id="IPR036881">
    <property type="entry name" value="Glyco_hydro_3_C_sf"/>
</dbReference>
<dbReference type="Gene3D" id="3.40.50.1700">
    <property type="entry name" value="Glycoside hydrolase family 3 C-terminal domain"/>
    <property type="match status" value="1"/>
</dbReference>
<evidence type="ECO:0000313" key="5">
    <source>
        <dbReference type="EMBL" id="RCI04969.1"/>
    </source>
</evidence>
<keyword evidence="2" id="KW-0378">Hydrolase</keyword>
<dbReference type="InterPro" id="IPR017853">
    <property type="entry name" value="GH"/>
</dbReference>
<name>A0A367KRY7_RHIST</name>
<proteinExistence type="inferred from homology"/>
<dbReference type="GO" id="GO:0009254">
    <property type="term" value="P:peptidoglycan turnover"/>
    <property type="evidence" value="ECO:0007669"/>
    <property type="project" value="TreeGrafter"/>
</dbReference>
<gene>
    <name evidence="5" type="ORF">CU098_012139</name>
</gene>
<dbReference type="Pfam" id="PF00583">
    <property type="entry name" value="Acetyltransf_1"/>
    <property type="match status" value="2"/>
</dbReference>
<dbReference type="InterPro" id="IPR016181">
    <property type="entry name" value="Acyl_CoA_acyltransferase"/>
</dbReference>
<dbReference type="PANTHER" id="PTHR30480">
    <property type="entry name" value="BETA-HEXOSAMINIDASE-RELATED"/>
    <property type="match status" value="1"/>
</dbReference>
<keyword evidence="6" id="KW-1185">Reference proteome</keyword>
<dbReference type="STRING" id="4846.A0A367KRY7"/>
<dbReference type="EMBL" id="PJQM01000522">
    <property type="protein sequence ID" value="RCI04969.1"/>
    <property type="molecule type" value="Genomic_DNA"/>
</dbReference>
<feature type="domain" description="N-acetyltransferase" evidence="4">
    <location>
        <begin position="538"/>
        <end position="697"/>
    </location>
</feature>